<evidence type="ECO:0008006" key="3">
    <source>
        <dbReference type="Google" id="ProtNLM"/>
    </source>
</evidence>
<organism evidence="1 2">
    <name type="scientific">Roseinatronobacter alkalisoli</name>
    <dbReference type="NCBI Taxonomy" id="3028235"/>
    <lineage>
        <taxon>Bacteria</taxon>
        <taxon>Pseudomonadati</taxon>
        <taxon>Pseudomonadota</taxon>
        <taxon>Alphaproteobacteria</taxon>
        <taxon>Rhodobacterales</taxon>
        <taxon>Paracoccaceae</taxon>
        <taxon>Roseinatronobacter</taxon>
    </lineage>
</organism>
<dbReference type="RefSeq" id="WP_274353158.1">
    <property type="nucleotide sequence ID" value="NZ_JAQZSM010000016.1"/>
</dbReference>
<evidence type="ECO:0000313" key="2">
    <source>
        <dbReference type="Proteomes" id="UP001431784"/>
    </source>
</evidence>
<dbReference type="Proteomes" id="UP001431784">
    <property type="component" value="Unassembled WGS sequence"/>
</dbReference>
<gene>
    <name evidence="1" type="ORF">PUT78_15385</name>
</gene>
<proteinExistence type="predicted"/>
<comment type="caution">
    <text evidence="1">The sequence shown here is derived from an EMBL/GenBank/DDBJ whole genome shotgun (WGS) entry which is preliminary data.</text>
</comment>
<name>A0ABT5TE82_9RHOB</name>
<accession>A0ABT5TE82</accession>
<dbReference type="EMBL" id="JAQZSM010000016">
    <property type="protein sequence ID" value="MDD7972482.1"/>
    <property type="molecule type" value="Genomic_DNA"/>
</dbReference>
<sequence>MSVREDLLAAMHDLNRAQHSLAMALAHDSTAGLEGVRRDISSADRCLATISQPANPHRGMAILLEDIAQRARA</sequence>
<keyword evidence="2" id="KW-1185">Reference proteome</keyword>
<protein>
    <recommendedName>
        <fullName evidence="3">Histidine kinase</fullName>
    </recommendedName>
</protein>
<evidence type="ECO:0000313" key="1">
    <source>
        <dbReference type="EMBL" id="MDD7972482.1"/>
    </source>
</evidence>
<reference evidence="1" key="1">
    <citation type="submission" date="2023-02" db="EMBL/GenBank/DDBJ databases">
        <title>Description of Roseinatronobacter alkalisoli sp. nov., an alkaliphilic bacerium isolated from soda soil.</title>
        <authorList>
            <person name="Wei W."/>
        </authorList>
    </citation>
    <scope>NUCLEOTIDE SEQUENCE</scope>
    <source>
        <strain evidence="1">HJB301</strain>
    </source>
</reference>